<sequence length="103" mass="11974">ATLYKQTSEQVLDEETGNLTTIYTTVLNKEIEIDTSERFCIKEELDKEMNELVCTEYRGLNQEEINEKIRLEVEGKLSWIASVLIQRQGAEDSQDNEMEIDIK</sequence>
<comment type="caution">
    <text evidence="1">The sequence shown here is derived from an EMBL/GenBank/DDBJ whole genome shotgun (WGS) entry which is preliminary data.</text>
</comment>
<protein>
    <submittedName>
        <fullName evidence="1">Uncharacterized protein</fullName>
    </submittedName>
</protein>
<feature type="non-terminal residue" evidence="1">
    <location>
        <position position="1"/>
    </location>
</feature>
<reference evidence="1" key="1">
    <citation type="journal article" date="2014" name="Front. Microbiol.">
        <title>High frequency of phylogenetically diverse reductive dehalogenase-homologous genes in deep subseafloor sedimentary metagenomes.</title>
        <authorList>
            <person name="Kawai M."/>
            <person name="Futagami T."/>
            <person name="Toyoda A."/>
            <person name="Takaki Y."/>
            <person name="Nishi S."/>
            <person name="Hori S."/>
            <person name="Arai W."/>
            <person name="Tsubouchi T."/>
            <person name="Morono Y."/>
            <person name="Uchiyama I."/>
            <person name="Ito T."/>
            <person name="Fujiyama A."/>
            <person name="Inagaki F."/>
            <person name="Takami H."/>
        </authorList>
    </citation>
    <scope>NUCLEOTIDE SEQUENCE</scope>
    <source>
        <strain evidence="1">Expedition CK06-06</strain>
    </source>
</reference>
<name>X1CT13_9ZZZZ</name>
<organism evidence="1">
    <name type="scientific">marine sediment metagenome</name>
    <dbReference type="NCBI Taxonomy" id="412755"/>
    <lineage>
        <taxon>unclassified sequences</taxon>
        <taxon>metagenomes</taxon>
        <taxon>ecological metagenomes</taxon>
    </lineage>
</organism>
<proteinExistence type="predicted"/>
<dbReference type="EMBL" id="BART01036499">
    <property type="protein sequence ID" value="GAH11586.1"/>
    <property type="molecule type" value="Genomic_DNA"/>
</dbReference>
<gene>
    <name evidence="1" type="ORF">S01H4_61524</name>
</gene>
<accession>X1CT13</accession>
<evidence type="ECO:0000313" key="1">
    <source>
        <dbReference type="EMBL" id="GAH11586.1"/>
    </source>
</evidence>
<dbReference type="AlphaFoldDB" id="X1CT13"/>